<dbReference type="InterPro" id="IPR044862">
    <property type="entry name" value="Pro_4_hyd_alph_FE2OG_OXY"/>
</dbReference>
<keyword evidence="5" id="KW-0472">Membrane</keyword>
<reference evidence="5" key="1">
    <citation type="submission" date="2018-11" db="EMBL/GenBank/DDBJ databases">
        <title>Henneguya salminicola genome and transcriptome.</title>
        <authorList>
            <person name="Yahalomi D."/>
            <person name="Atkinson S.D."/>
            <person name="Neuhof M."/>
            <person name="Chang E.S."/>
            <person name="Philippe H."/>
            <person name="Cartwright P."/>
            <person name="Bartholomew J.L."/>
            <person name="Huchon D."/>
        </authorList>
    </citation>
    <scope>NUCLEOTIDE SEQUENCE</scope>
    <source>
        <strain evidence="5">Hz1</strain>
        <tissue evidence="5">Whole</tissue>
    </source>
</reference>
<dbReference type="Gene3D" id="2.60.120.620">
    <property type="entry name" value="q2cbj1_9rhob like domain"/>
    <property type="match status" value="1"/>
</dbReference>
<evidence type="ECO:0000256" key="2">
    <source>
        <dbReference type="ARBA" id="ARBA00022896"/>
    </source>
</evidence>
<dbReference type="Pfam" id="PF13640">
    <property type="entry name" value="2OG-FeII_Oxy_3"/>
    <property type="match status" value="1"/>
</dbReference>
<dbReference type="InterPro" id="IPR045054">
    <property type="entry name" value="P4HA-like"/>
</dbReference>
<protein>
    <submittedName>
        <fullName evidence="5">Transmembrane prolyl 4-hydroxylase (Trinotate prediction)</fullName>
    </submittedName>
</protein>
<dbReference type="PANTHER" id="PTHR10869:SF246">
    <property type="entry name" value="TRANSMEMBRANE PROLYL 4-HYDROXYLASE"/>
    <property type="match status" value="1"/>
</dbReference>
<keyword evidence="1" id="KW-0479">Metal-binding</keyword>
<feature type="domain" description="Prolyl 4-hydroxylase alpha subunit Fe(2+) 2OG dioxygenase" evidence="4">
    <location>
        <begin position="11"/>
        <end position="111"/>
    </location>
</feature>
<evidence type="ECO:0000313" key="5">
    <source>
        <dbReference type="EMBL" id="NDJ92683.1"/>
    </source>
</evidence>
<dbReference type="GO" id="GO:0005783">
    <property type="term" value="C:endoplasmic reticulum"/>
    <property type="evidence" value="ECO:0007669"/>
    <property type="project" value="TreeGrafter"/>
</dbReference>
<keyword evidence="5" id="KW-0812">Transmembrane</keyword>
<proteinExistence type="predicted"/>
<name>A0A6G3MFC9_HENSL</name>
<accession>A0A6G3MFC9</accession>
<dbReference type="GO" id="GO:0031418">
    <property type="term" value="F:L-ascorbic acid binding"/>
    <property type="evidence" value="ECO:0007669"/>
    <property type="project" value="UniProtKB-KW"/>
</dbReference>
<dbReference type="GO" id="GO:0046872">
    <property type="term" value="F:metal ion binding"/>
    <property type="evidence" value="ECO:0007669"/>
    <property type="project" value="UniProtKB-KW"/>
</dbReference>
<evidence type="ECO:0000256" key="1">
    <source>
        <dbReference type="ARBA" id="ARBA00022723"/>
    </source>
</evidence>
<dbReference type="PANTHER" id="PTHR10869">
    <property type="entry name" value="PROLYL 4-HYDROXYLASE ALPHA SUBUNIT"/>
    <property type="match status" value="1"/>
</dbReference>
<dbReference type="EMBL" id="GHBP01001291">
    <property type="protein sequence ID" value="NDJ92683.1"/>
    <property type="molecule type" value="Transcribed_RNA"/>
</dbReference>
<dbReference type="GO" id="GO:0004656">
    <property type="term" value="F:procollagen-proline 4-dioxygenase activity"/>
    <property type="evidence" value="ECO:0007669"/>
    <property type="project" value="TreeGrafter"/>
</dbReference>
<keyword evidence="2" id="KW-0847">Vitamin C</keyword>
<dbReference type="AlphaFoldDB" id="A0A6G3MFC9"/>
<evidence type="ECO:0000259" key="4">
    <source>
        <dbReference type="Pfam" id="PF13640"/>
    </source>
</evidence>
<sequence length="127" mass="14623">MSSSNTCLICRYLTIIVYLNDGMKGGETAFPVADLNDSNTDEFINETELHENWKKGNKNYTLLVSPKKGNALMWYNHHLDENNMLGRLDYFSLHSGLDITEGEKWIMTFWILGLPSKFLKYPNLQSP</sequence>
<dbReference type="OrthoDB" id="5954436at2759"/>
<evidence type="ECO:0000256" key="3">
    <source>
        <dbReference type="ARBA" id="ARBA00023004"/>
    </source>
</evidence>
<keyword evidence="3" id="KW-0408">Iron</keyword>
<organism evidence="5">
    <name type="scientific">Henneguya salminicola</name>
    <name type="common">Myxosporean</name>
    <dbReference type="NCBI Taxonomy" id="69463"/>
    <lineage>
        <taxon>Eukaryota</taxon>
        <taxon>Metazoa</taxon>
        <taxon>Cnidaria</taxon>
        <taxon>Myxozoa</taxon>
        <taxon>Myxosporea</taxon>
        <taxon>Bivalvulida</taxon>
        <taxon>Platysporina</taxon>
        <taxon>Myxobolidae</taxon>
        <taxon>Henneguya</taxon>
    </lineage>
</organism>